<dbReference type="Proteomes" id="UP001574673">
    <property type="component" value="Unassembled WGS sequence"/>
</dbReference>
<keyword evidence="3 5" id="KW-0699">rRNA-binding</keyword>
<dbReference type="SUPFAM" id="SSF158710">
    <property type="entry name" value="PSPTO4464-like"/>
    <property type="match status" value="1"/>
</dbReference>
<dbReference type="InterPro" id="IPR023153">
    <property type="entry name" value="DarP_sf"/>
</dbReference>
<gene>
    <name evidence="7" type="primary">yjgA</name>
    <name evidence="5" type="synonym">darP</name>
    <name evidence="7" type="ORF">ABCS64_10440</name>
</gene>
<name>A0ABV4UID1_9RHOO</name>
<accession>A0ABV4UID1</accession>
<evidence type="ECO:0000313" key="8">
    <source>
        <dbReference type="Proteomes" id="UP001574673"/>
    </source>
</evidence>
<keyword evidence="4 5" id="KW-0694">RNA-binding</keyword>
<evidence type="ECO:0000256" key="6">
    <source>
        <dbReference type="SAM" id="MobiDB-lite"/>
    </source>
</evidence>
<proteinExistence type="inferred from homology"/>
<comment type="subcellular location">
    <subcellularLocation>
        <location evidence="5">Cytoplasm</location>
    </subcellularLocation>
    <text evidence="5">Associates with late stage pre-50S ribosomal subunits.</text>
</comment>
<dbReference type="PANTHER" id="PTHR38101">
    <property type="entry name" value="UPF0307 PROTEIN YJGA"/>
    <property type="match status" value="1"/>
</dbReference>
<reference evidence="8" key="1">
    <citation type="submission" date="2024-06" db="EMBL/GenBank/DDBJ databases">
        <title>Radixoralia hellwigii gen. nov., sp nov., isolated from a root canal in the human oral cavity.</title>
        <authorList>
            <person name="Bartsch S."/>
            <person name="Wittmer A."/>
            <person name="Schulz A.-K."/>
            <person name="Neumann-Schaal M."/>
            <person name="Wolf J."/>
            <person name="Gronow S."/>
            <person name="Tennert C."/>
            <person name="Haecker G."/>
            <person name="Cieplik F."/>
            <person name="Al-Ahmad A."/>
        </authorList>
    </citation>
    <scope>NUCLEOTIDE SEQUENCE [LARGE SCALE GENOMIC DNA]</scope>
    <source>
        <strain evidence="8">Wk13</strain>
    </source>
</reference>
<evidence type="ECO:0000313" key="7">
    <source>
        <dbReference type="EMBL" id="MFA9950730.1"/>
    </source>
</evidence>
<dbReference type="EMBL" id="JBEUWX010000002">
    <property type="protein sequence ID" value="MFA9950730.1"/>
    <property type="molecule type" value="Genomic_DNA"/>
</dbReference>
<organism evidence="7 8">
    <name type="scientific">Dentiradicibacter hellwigii</name>
    <dbReference type="NCBI Taxonomy" id="3149053"/>
    <lineage>
        <taxon>Bacteria</taxon>
        <taxon>Pseudomonadati</taxon>
        <taxon>Pseudomonadota</taxon>
        <taxon>Betaproteobacteria</taxon>
        <taxon>Rhodocyclales</taxon>
        <taxon>Rhodocyclaceae</taxon>
        <taxon>Dentiradicibacter</taxon>
    </lineage>
</organism>
<comment type="function">
    <text evidence="5">Member of a network of 50S ribosomal subunit biogenesis factors which assembles along the 30S-50S interface, preventing incorrect 23S rRNA structures from forming. Promotes peptidyl transferase center (PTC) maturation.</text>
</comment>
<evidence type="ECO:0000256" key="5">
    <source>
        <dbReference type="HAMAP-Rule" id="MF_00765"/>
    </source>
</evidence>
<dbReference type="NCBIfam" id="NF003593">
    <property type="entry name" value="PRK05255.1-1"/>
    <property type="match status" value="1"/>
</dbReference>
<protein>
    <recommendedName>
        <fullName evidence="5">Dual-action ribosomal maturation protein DarP</fullName>
    </recommendedName>
    <alternativeName>
        <fullName evidence="5">Large ribosomal subunit assembly factor DarP</fullName>
    </alternativeName>
</protein>
<dbReference type="InterPro" id="IPR006839">
    <property type="entry name" value="DarP"/>
</dbReference>
<dbReference type="Pfam" id="PF04751">
    <property type="entry name" value="DarP"/>
    <property type="match status" value="1"/>
</dbReference>
<feature type="region of interest" description="Disordered" evidence="6">
    <location>
        <begin position="1"/>
        <end position="39"/>
    </location>
</feature>
<dbReference type="PANTHER" id="PTHR38101:SF1">
    <property type="entry name" value="UPF0307 PROTEIN YJGA"/>
    <property type="match status" value="1"/>
</dbReference>
<comment type="caution">
    <text evidence="7">The sequence shown here is derived from an EMBL/GenBank/DDBJ whole genome shotgun (WGS) entry which is preliminary data.</text>
</comment>
<evidence type="ECO:0000256" key="1">
    <source>
        <dbReference type="ARBA" id="ARBA00022490"/>
    </source>
</evidence>
<keyword evidence="2 5" id="KW-0690">Ribosome biogenesis</keyword>
<sequence>MKTVNGPDNYPAAEITMGADHENEEGRAPPPSKTQRKRAMQDLQALGEALTTLPAEHIARIDLPENLRDAIHTVSAMKKHDEARRRQMQYIGRLMRDVAPEPIRTALAEARSESAQALANLHRLEKWREDLLADEKLLYGIARDYPAADLQQLRALRRAALKERAQNKPPRSYRALFQALKSLTEQPAPADEDEALA</sequence>
<evidence type="ECO:0000256" key="2">
    <source>
        <dbReference type="ARBA" id="ARBA00022517"/>
    </source>
</evidence>
<comment type="similarity">
    <text evidence="5">Belongs to the DarP family.</text>
</comment>
<dbReference type="Gene3D" id="1.10.60.30">
    <property type="entry name" value="PSPTO4464-like domains"/>
    <property type="match status" value="2"/>
</dbReference>
<dbReference type="HAMAP" id="MF_00765">
    <property type="entry name" value="DarP"/>
    <property type="match status" value="1"/>
</dbReference>
<dbReference type="RefSeq" id="WP_418891767.1">
    <property type="nucleotide sequence ID" value="NZ_JBEUWX010000002.1"/>
</dbReference>
<evidence type="ECO:0000256" key="3">
    <source>
        <dbReference type="ARBA" id="ARBA00022730"/>
    </source>
</evidence>
<keyword evidence="1 5" id="KW-0963">Cytoplasm</keyword>
<dbReference type="PIRSF" id="PIRSF016183">
    <property type="entry name" value="UCP016183"/>
    <property type="match status" value="1"/>
</dbReference>
<evidence type="ECO:0000256" key="4">
    <source>
        <dbReference type="ARBA" id="ARBA00022884"/>
    </source>
</evidence>
<dbReference type="CDD" id="cd16331">
    <property type="entry name" value="YjgA-like"/>
    <property type="match status" value="1"/>
</dbReference>
<keyword evidence="8" id="KW-1185">Reference proteome</keyword>